<sequence length="219" mass="25276">MEDHTYPEATNSDDEQNGQYVDKGNTCTMVGFLASSVNANYWQHETNLRNTNIAYVLEENPLDPMVASSEEETAKVQGRTISSFYDDPDLFTDADIWHQEFVLWEILSRPNWAPGEKEQREEHVVTSTETPTTADMGDQHTIIVPDLTVVRHNYMLVLDQLQTKIDTTPFEAPEREMLISQAERIYRRIQELGIDIDRLQQRFLEHGNPPSAATNYWKL</sequence>
<proteinExistence type="predicted"/>
<protein>
    <submittedName>
        <fullName evidence="1">Uncharacterized protein</fullName>
    </submittedName>
</protein>
<gene>
    <name evidence="1" type="ORF">PGQ11_005890</name>
</gene>
<organism evidence="1 2">
    <name type="scientific">Apiospora arundinis</name>
    <dbReference type="NCBI Taxonomy" id="335852"/>
    <lineage>
        <taxon>Eukaryota</taxon>
        <taxon>Fungi</taxon>
        <taxon>Dikarya</taxon>
        <taxon>Ascomycota</taxon>
        <taxon>Pezizomycotina</taxon>
        <taxon>Sordariomycetes</taxon>
        <taxon>Xylariomycetidae</taxon>
        <taxon>Amphisphaeriales</taxon>
        <taxon>Apiosporaceae</taxon>
        <taxon>Apiospora</taxon>
    </lineage>
</organism>
<dbReference type="EMBL" id="JAPCWZ010000004">
    <property type="protein sequence ID" value="KAK8867312.1"/>
    <property type="molecule type" value="Genomic_DNA"/>
</dbReference>
<dbReference type="Proteomes" id="UP001390339">
    <property type="component" value="Unassembled WGS sequence"/>
</dbReference>
<evidence type="ECO:0000313" key="1">
    <source>
        <dbReference type="EMBL" id="KAK8867312.1"/>
    </source>
</evidence>
<keyword evidence="2" id="KW-1185">Reference proteome</keyword>
<reference evidence="1 2" key="1">
    <citation type="journal article" date="2024" name="IMA Fungus">
        <title>Apiospora arundinis, a panoply of carbohydrate-active enzymes and secondary metabolites.</title>
        <authorList>
            <person name="Sorensen T."/>
            <person name="Petersen C."/>
            <person name="Muurmann A.T."/>
            <person name="Christiansen J.V."/>
            <person name="Brundto M.L."/>
            <person name="Overgaard C.K."/>
            <person name="Boysen A.T."/>
            <person name="Wollenberg R.D."/>
            <person name="Larsen T.O."/>
            <person name="Sorensen J.L."/>
            <person name="Nielsen K.L."/>
            <person name="Sondergaard T.E."/>
        </authorList>
    </citation>
    <scope>NUCLEOTIDE SEQUENCE [LARGE SCALE GENOMIC DNA]</scope>
    <source>
        <strain evidence="1 2">AAU 773</strain>
    </source>
</reference>
<name>A0ABR2IRQ3_9PEZI</name>
<accession>A0ABR2IRQ3</accession>
<comment type="caution">
    <text evidence="1">The sequence shown here is derived from an EMBL/GenBank/DDBJ whole genome shotgun (WGS) entry which is preliminary data.</text>
</comment>
<evidence type="ECO:0000313" key="2">
    <source>
        <dbReference type="Proteomes" id="UP001390339"/>
    </source>
</evidence>